<sequence>RPFPLIQKSIGKQYTISSDFGSHFWRAKSKGLQAVSGGKGKGGPALSECLPARQPIGSQDHASRIPPCHLFDLNLREGMKGYQNAW</sequence>
<keyword evidence="2" id="KW-1185">Reference proteome</keyword>
<accession>A0A2V5HBP3</accession>
<gene>
    <name evidence="1" type="ORF">BO99DRAFT_347631</name>
</gene>
<evidence type="ECO:0000313" key="1">
    <source>
        <dbReference type="EMBL" id="PYI13340.1"/>
    </source>
</evidence>
<dbReference type="AlphaFoldDB" id="A0A2V5HBP3"/>
<evidence type="ECO:0000313" key="2">
    <source>
        <dbReference type="Proteomes" id="UP000249829"/>
    </source>
</evidence>
<organism evidence="1 2">
    <name type="scientific">Aspergillus violaceofuscus (strain CBS 115571)</name>
    <dbReference type="NCBI Taxonomy" id="1450538"/>
    <lineage>
        <taxon>Eukaryota</taxon>
        <taxon>Fungi</taxon>
        <taxon>Dikarya</taxon>
        <taxon>Ascomycota</taxon>
        <taxon>Pezizomycotina</taxon>
        <taxon>Eurotiomycetes</taxon>
        <taxon>Eurotiomycetidae</taxon>
        <taxon>Eurotiales</taxon>
        <taxon>Aspergillaceae</taxon>
        <taxon>Aspergillus</taxon>
    </lineage>
</organism>
<proteinExistence type="predicted"/>
<dbReference type="Proteomes" id="UP000249829">
    <property type="component" value="Unassembled WGS sequence"/>
</dbReference>
<name>A0A2V5HBP3_ASPV1</name>
<dbReference type="EMBL" id="KZ825248">
    <property type="protein sequence ID" value="PYI13340.1"/>
    <property type="molecule type" value="Genomic_DNA"/>
</dbReference>
<feature type="non-terminal residue" evidence="1">
    <location>
        <position position="1"/>
    </location>
</feature>
<protein>
    <submittedName>
        <fullName evidence="1">Uncharacterized protein</fullName>
    </submittedName>
</protein>
<reference evidence="1 2" key="1">
    <citation type="submission" date="2018-02" db="EMBL/GenBank/DDBJ databases">
        <title>The genomes of Aspergillus section Nigri reveals drivers in fungal speciation.</title>
        <authorList>
            <consortium name="DOE Joint Genome Institute"/>
            <person name="Vesth T.C."/>
            <person name="Nybo J."/>
            <person name="Theobald S."/>
            <person name="Brandl J."/>
            <person name="Frisvad J.C."/>
            <person name="Nielsen K.F."/>
            <person name="Lyhne E.K."/>
            <person name="Kogle M.E."/>
            <person name="Kuo A."/>
            <person name="Riley R."/>
            <person name="Clum A."/>
            <person name="Nolan M."/>
            <person name="Lipzen A."/>
            <person name="Salamov A."/>
            <person name="Henrissat B."/>
            <person name="Wiebenga A."/>
            <person name="De vries R.P."/>
            <person name="Grigoriev I.V."/>
            <person name="Mortensen U.H."/>
            <person name="Andersen M.R."/>
            <person name="Baker S.E."/>
        </authorList>
    </citation>
    <scope>NUCLEOTIDE SEQUENCE [LARGE SCALE GENOMIC DNA]</scope>
    <source>
        <strain evidence="1 2">CBS 115571</strain>
    </source>
</reference>